<protein>
    <recommendedName>
        <fullName evidence="2 5">Proline dehydrogenase</fullName>
        <ecNumber evidence="2 5">1.5.5.2</ecNumber>
    </recommendedName>
</protein>
<dbReference type="RefSeq" id="XP_031578647.1">
    <property type="nucleotide sequence ID" value="XM_031724939.1"/>
</dbReference>
<dbReference type="PANTHER" id="PTHR13914">
    <property type="entry name" value="PROLINE OXIDASE"/>
    <property type="match status" value="1"/>
</dbReference>
<proteinExistence type="inferred from homology"/>
<keyword evidence="4 5" id="KW-0642">Proline metabolism</keyword>
<keyword evidence="5" id="KW-0274">FAD</keyword>
<gene>
    <name evidence="7" type="ORF">BDBG_17155</name>
</gene>
<dbReference type="InterPro" id="IPR015659">
    <property type="entry name" value="Proline_oxidase"/>
</dbReference>
<evidence type="ECO:0000256" key="2">
    <source>
        <dbReference type="ARBA" id="ARBA00012695"/>
    </source>
</evidence>
<dbReference type="Gene3D" id="3.20.20.220">
    <property type="match status" value="1"/>
</dbReference>
<comment type="cofactor">
    <cofactor evidence="5">
        <name>FAD</name>
        <dbReference type="ChEBI" id="CHEBI:57692"/>
    </cofactor>
</comment>
<dbReference type="GO" id="GO:0004657">
    <property type="term" value="F:proline dehydrogenase activity"/>
    <property type="evidence" value="ECO:0007669"/>
    <property type="project" value="UniProtKB-EC"/>
</dbReference>
<dbReference type="GeneID" id="8504320"/>
<dbReference type="GO" id="GO:0010133">
    <property type="term" value="P:L-proline catabolic process to L-glutamate"/>
    <property type="evidence" value="ECO:0007669"/>
    <property type="project" value="TreeGrafter"/>
</dbReference>
<dbReference type="EMBL" id="GG657456">
    <property type="protein sequence ID" value="OAT09102.1"/>
    <property type="molecule type" value="Genomic_DNA"/>
</dbReference>
<dbReference type="KEGG" id="bgh:BDBG_17155"/>
<keyword evidence="3 5" id="KW-0560">Oxidoreductase</keyword>
<feature type="domain" description="Proline dehydrogenase" evidence="6">
    <location>
        <begin position="1"/>
        <end position="64"/>
    </location>
</feature>
<dbReference type="InterPro" id="IPR002872">
    <property type="entry name" value="Proline_DH_dom"/>
</dbReference>
<dbReference type="PANTHER" id="PTHR13914:SF0">
    <property type="entry name" value="PROLINE DEHYDROGENASE 1, MITOCHONDRIAL"/>
    <property type="match status" value="1"/>
</dbReference>
<dbReference type="EC" id="1.5.5.2" evidence="2 5"/>
<dbReference type="GO" id="GO:0071949">
    <property type="term" value="F:FAD binding"/>
    <property type="evidence" value="ECO:0007669"/>
    <property type="project" value="TreeGrafter"/>
</dbReference>
<comment type="catalytic activity">
    <reaction evidence="5">
        <text>L-proline + a quinone = (S)-1-pyrroline-5-carboxylate + a quinol + H(+)</text>
        <dbReference type="Rhea" id="RHEA:23784"/>
        <dbReference type="ChEBI" id="CHEBI:15378"/>
        <dbReference type="ChEBI" id="CHEBI:17388"/>
        <dbReference type="ChEBI" id="CHEBI:24646"/>
        <dbReference type="ChEBI" id="CHEBI:60039"/>
        <dbReference type="ChEBI" id="CHEBI:132124"/>
        <dbReference type="EC" id="1.5.5.2"/>
    </reaction>
</comment>
<accession>A0A179URP6</accession>
<evidence type="ECO:0000313" key="7">
    <source>
        <dbReference type="EMBL" id="OAT09102.1"/>
    </source>
</evidence>
<keyword evidence="8" id="KW-1185">Reference proteome</keyword>
<dbReference type="OrthoDB" id="5464at2759"/>
<reference evidence="8" key="1">
    <citation type="journal article" date="2015" name="PLoS Genet.">
        <title>The dynamic genome and transcriptome of the human fungal pathogen Blastomyces and close relative Emmonsia.</title>
        <authorList>
            <person name="Munoz J.F."/>
            <person name="Gauthier G.M."/>
            <person name="Desjardins C.A."/>
            <person name="Gallo J.E."/>
            <person name="Holder J."/>
            <person name="Sullivan T.D."/>
            <person name="Marty A.J."/>
            <person name="Carmen J.C."/>
            <person name="Chen Z."/>
            <person name="Ding L."/>
            <person name="Gujja S."/>
            <person name="Magrini V."/>
            <person name="Misas E."/>
            <person name="Mitreva M."/>
            <person name="Priest M."/>
            <person name="Saif S."/>
            <person name="Whiston E.A."/>
            <person name="Young S."/>
            <person name="Zeng Q."/>
            <person name="Goldman W.E."/>
            <person name="Mardis E.R."/>
            <person name="Taylor J.W."/>
            <person name="McEwen J.G."/>
            <person name="Clay O.K."/>
            <person name="Klein B.S."/>
            <person name="Cuomo C.A."/>
        </authorList>
    </citation>
    <scope>NUCLEOTIDE SEQUENCE [LARGE SCALE GENOMIC DNA]</scope>
    <source>
        <strain evidence="8">SLH14081</strain>
    </source>
</reference>
<evidence type="ECO:0000256" key="1">
    <source>
        <dbReference type="ARBA" id="ARBA00005869"/>
    </source>
</evidence>
<name>A0A179URP6_BLAGS</name>
<comment type="similarity">
    <text evidence="1 5">Belongs to the proline oxidase family.</text>
</comment>
<keyword evidence="5" id="KW-0285">Flavoprotein</keyword>
<dbReference type="STRING" id="559298.A0A179URP6"/>
<evidence type="ECO:0000256" key="4">
    <source>
        <dbReference type="ARBA" id="ARBA00023062"/>
    </source>
</evidence>
<dbReference type="GO" id="GO:0005739">
    <property type="term" value="C:mitochondrion"/>
    <property type="evidence" value="ECO:0007669"/>
    <property type="project" value="TreeGrafter"/>
</dbReference>
<evidence type="ECO:0000313" key="8">
    <source>
        <dbReference type="Proteomes" id="UP000002038"/>
    </source>
</evidence>
<comment type="function">
    <text evidence="5">Converts proline to delta-1-pyrroline-5-carboxylate.</text>
</comment>
<dbReference type="SUPFAM" id="SSF51730">
    <property type="entry name" value="FAD-linked oxidoreductase"/>
    <property type="match status" value="1"/>
</dbReference>
<dbReference type="VEuPathDB" id="FungiDB:BDBG_17155"/>
<dbReference type="Proteomes" id="UP000002038">
    <property type="component" value="Unassembled WGS sequence"/>
</dbReference>
<evidence type="ECO:0000256" key="5">
    <source>
        <dbReference type="RuleBase" id="RU364054"/>
    </source>
</evidence>
<dbReference type="InterPro" id="IPR029041">
    <property type="entry name" value="FAD-linked_oxidoreductase-like"/>
</dbReference>
<dbReference type="Pfam" id="PF01619">
    <property type="entry name" value="Pro_dh"/>
    <property type="match status" value="1"/>
</dbReference>
<dbReference type="AlphaFoldDB" id="A0A179URP6"/>
<evidence type="ECO:0000259" key="6">
    <source>
        <dbReference type="Pfam" id="PF01619"/>
    </source>
</evidence>
<organism evidence="7 8">
    <name type="scientific">Blastomyces gilchristii (strain SLH14081)</name>
    <name type="common">Blastomyces dermatitidis</name>
    <dbReference type="NCBI Taxonomy" id="559298"/>
    <lineage>
        <taxon>Eukaryota</taxon>
        <taxon>Fungi</taxon>
        <taxon>Dikarya</taxon>
        <taxon>Ascomycota</taxon>
        <taxon>Pezizomycotina</taxon>
        <taxon>Eurotiomycetes</taxon>
        <taxon>Eurotiomycetidae</taxon>
        <taxon>Onygenales</taxon>
        <taxon>Ajellomycetaceae</taxon>
        <taxon>Blastomyces</taxon>
    </lineage>
</organism>
<sequence>MADDISCELVHAAKAVREQQAEGVMVEVEAPKAYKYLVWGTVSECARYLVRRAQENREAASRTEDTRKAMAKELRRRLVGGT</sequence>
<evidence type="ECO:0000256" key="3">
    <source>
        <dbReference type="ARBA" id="ARBA00023002"/>
    </source>
</evidence>